<dbReference type="InterPro" id="IPR016032">
    <property type="entry name" value="Sig_transdc_resp-reg_C-effctor"/>
</dbReference>
<evidence type="ECO:0000256" key="3">
    <source>
        <dbReference type="ARBA" id="ARBA00023163"/>
    </source>
</evidence>
<dbReference type="Gene3D" id="3.40.50.2300">
    <property type="match status" value="1"/>
</dbReference>
<dbReference type="InterPro" id="IPR011006">
    <property type="entry name" value="CheY-like_superfamily"/>
</dbReference>
<dbReference type="PANTHER" id="PTHR48111:SF67">
    <property type="entry name" value="TRANSCRIPTIONAL REGULATORY PROTEIN TCTD"/>
    <property type="match status" value="1"/>
</dbReference>
<dbReference type="InterPro" id="IPR001867">
    <property type="entry name" value="OmpR/PhoB-type_DNA-bd"/>
</dbReference>
<organism evidence="8 9">
    <name type="scientific">Colwellia maritima</name>
    <dbReference type="NCBI Taxonomy" id="2912588"/>
    <lineage>
        <taxon>Bacteria</taxon>
        <taxon>Pseudomonadati</taxon>
        <taxon>Pseudomonadota</taxon>
        <taxon>Gammaproteobacteria</taxon>
        <taxon>Alteromonadales</taxon>
        <taxon>Colwelliaceae</taxon>
        <taxon>Colwellia</taxon>
    </lineage>
</organism>
<dbReference type="SMART" id="SM00448">
    <property type="entry name" value="REC"/>
    <property type="match status" value="1"/>
</dbReference>
<evidence type="ECO:0000256" key="2">
    <source>
        <dbReference type="ARBA" id="ARBA00023125"/>
    </source>
</evidence>
<accession>A0ABS9X6J1</accession>
<keyword evidence="1" id="KW-0805">Transcription regulation</keyword>
<protein>
    <submittedName>
        <fullName evidence="8">Response regulator transcription factor</fullName>
    </submittedName>
</protein>
<keyword evidence="2 5" id="KW-0238">DNA-binding</keyword>
<dbReference type="RefSeq" id="WP_242288808.1">
    <property type="nucleotide sequence ID" value="NZ_JAKKSL010000006.1"/>
</dbReference>
<evidence type="ECO:0000259" key="7">
    <source>
        <dbReference type="PROSITE" id="PS51755"/>
    </source>
</evidence>
<dbReference type="InterPro" id="IPR039420">
    <property type="entry name" value="WalR-like"/>
</dbReference>
<proteinExistence type="predicted"/>
<feature type="domain" description="OmpR/PhoB-type" evidence="7">
    <location>
        <begin position="137"/>
        <end position="235"/>
    </location>
</feature>
<evidence type="ECO:0000256" key="5">
    <source>
        <dbReference type="PROSITE-ProRule" id="PRU01091"/>
    </source>
</evidence>
<dbReference type="PANTHER" id="PTHR48111">
    <property type="entry name" value="REGULATOR OF RPOS"/>
    <property type="match status" value="1"/>
</dbReference>
<dbReference type="InterPro" id="IPR001789">
    <property type="entry name" value="Sig_transdc_resp-reg_receiver"/>
</dbReference>
<dbReference type="PROSITE" id="PS51755">
    <property type="entry name" value="OMPR_PHOB"/>
    <property type="match status" value="1"/>
</dbReference>
<feature type="modified residue" description="4-aspartylphosphate" evidence="4">
    <location>
        <position position="61"/>
    </location>
</feature>
<dbReference type="SUPFAM" id="SSF46894">
    <property type="entry name" value="C-terminal effector domain of the bipartite response regulators"/>
    <property type="match status" value="1"/>
</dbReference>
<keyword evidence="4" id="KW-0597">Phosphoprotein</keyword>
<dbReference type="SUPFAM" id="SSF52172">
    <property type="entry name" value="CheY-like"/>
    <property type="match status" value="1"/>
</dbReference>
<comment type="caution">
    <text evidence="8">The sequence shown here is derived from an EMBL/GenBank/DDBJ whole genome shotgun (WGS) entry which is preliminary data.</text>
</comment>
<dbReference type="Gene3D" id="1.10.10.10">
    <property type="entry name" value="Winged helix-like DNA-binding domain superfamily/Winged helix DNA-binding domain"/>
    <property type="match status" value="1"/>
</dbReference>
<evidence type="ECO:0000313" key="9">
    <source>
        <dbReference type="Proteomes" id="UP001139646"/>
    </source>
</evidence>
<dbReference type="Pfam" id="PF00486">
    <property type="entry name" value="Trans_reg_C"/>
    <property type="match status" value="1"/>
</dbReference>
<feature type="domain" description="Response regulatory" evidence="6">
    <location>
        <begin position="6"/>
        <end position="125"/>
    </location>
</feature>
<keyword evidence="9" id="KW-1185">Reference proteome</keyword>
<keyword evidence="3" id="KW-0804">Transcription</keyword>
<evidence type="ECO:0000256" key="4">
    <source>
        <dbReference type="PROSITE-ProRule" id="PRU00169"/>
    </source>
</evidence>
<dbReference type="InterPro" id="IPR036388">
    <property type="entry name" value="WH-like_DNA-bd_sf"/>
</dbReference>
<dbReference type="PROSITE" id="PS50110">
    <property type="entry name" value="RESPONSE_REGULATORY"/>
    <property type="match status" value="1"/>
</dbReference>
<evidence type="ECO:0000313" key="8">
    <source>
        <dbReference type="EMBL" id="MCI2285853.1"/>
    </source>
</evidence>
<dbReference type="Proteomes" id="UP001139646">
    <property type="component" value="Unassembled WGS sequence"/>
</dbReference>
<evidence type="ECO:0000259" key="6">
    <source>
        <dbReference type="PROSITE" id="PS50110"/>
    </source>
</evidence>
<name>A0ABS9X6J1_9GAMM</name>
<feature type="DNA-binding region" description="OmpR/PhoB-type" evidence="5">
    <location>
        <begin position="137"/>
        <end position="235"/>
    </location>
</feature>
<dbReference type="EMBL" id="JAKKSL010000006">
    <property type="protein sequence ID" value="MCI2285853.1"/>
    <property type="molecule type" value="Genomic_DNA"/>
</dbReference>
<gene>
    <name evidence="8" type="ORF">L3081_23795</name>
</gene>
<dbReference type="CDD" id="cd00383">
    <property type="entry name" value="trans_reg_C"/>
    <property type="match status" value="1"/>
</dbReference>
<dbReference type="Gene3D" id="6.10.250.690">
    <property type="match status" value="1"/>
</dbReference>
<dbReference type="Pfam" id="PF00072">
    <property type="entry name" value="Response_reg"/>
    <property type="match status" value="1"/>
</dbReference>
<dbReference type="SMART" id="SM00862">
    <property type="entry name" value="Trans_reg_C"/>
    <property type="match status" value="1"/>
</dbReference>
<reference evidence="8" key="1">
    <citation type="submission" date="2022-01" db="EMBL/GenBank/DDBJ databases">
        <title>Colwellia maritima, isolated from seawater.</title>
        <authorList>
            <person name="Kristyanto S."/>
            <person name="Jung J."/>
            <person name="Jeon C.O."/>
        </authorList>
    </citation>
    <scope>NUCLEOTIDE SEQUENCE</scope>
    <source>
        <strain evidence="8">MSW7</strain>
    </source>
</reference>
<evidence type="ECO:0000256" key="1">
    <source>
        <dbReference type="ARBA" id="ARBA00023015"/>
    </source>
</evidence>
<sequence>MNYKGHIVVVEDDIILRKAIVNCYQKNNYLTTAFDCAQGVVEFIGQCERNQQAPVDIVVTDIFMPDKNGYELIESLKNKPNLGKIFISVNGALEDKIRGLRLGVDDYIVKPIDSTELLLRTEKLLSRVKPLLTEDVSMSISFLHFRLNPETRVLSYQNEGVELGSTEHQLLLLLIGRQGSVCSKQKIINSVYQASDNACSRTVDKLVSRLRIKLNKVGGKAEYIITRPRARIFVG</sequence>